<proteinExistence type="predicted"/>
<evidence type="ECO:0000259" key="4">
    <source>
        <dbReference type="Pfam" id="PF07687"/>
    </source>
</evidence>
<gene>
    <name evidence="5" type="ORF">OPHB3_2617</name>
</gene>
<dbReference type="InterPro" id="IPR002933">
    <property type="entry name" value="Peptidase_M20"/>
</dbReference>
<sequence length="374" mass="41171">MDQIKAYMTKHHQDIMEDMKYIVESESPSHDKALLDVCGQRIQDLLERHFGYRAMLIEEKEHGNHLRFEYGEGKEKLLILSHFDTVWDKGELPIKEEGGKIFGPGILDMKGGLVQAIWSMKACKDLGLHVNKRIVFLCTSDEEIGSPSSQALIEQEAKDSFCVLVTEPPVAGSGALKTERKGSARYYVDVTGKAAHSGNHHEDGVNAIKEVAEQILYLESLTDYDKGTTVNVGSVEGGGPLNVVADAASIGVDVRMETEEEQDRIEHIMEELEPHTEGAKIKVHGGVMRPPMHKNERTEKLFTKAKEVAQELNMELKEESAGGGSDGNFTAAMGVPTLDGLGAAGEGIHARDEHILIDDIPERTALLCKLLYSV</sequence>
<evidence type="ECO:0000256" key="1">
    <source>
        <dbReference type="ARBA" id="ARBA00022723"/>
    </source>
</evidence>
<keyword evidence="1" id="KW-0479">Metal-binding</keyword>
<feature type="active site" description="Proton acceptor" evidence="3">
    <location>
        <position position="142"/>
    </location>
</feature>
<name>A0A0U9HF34_9BACI</name>
<organism evidence="5 6">
    <name type="scientific">Oceanobacillus picturae</name>
    <dbReference type="NCBI Taxonomy" id="171693"/>
    <lineage>
        <taxon>Bacteria</taxon>
        <taxon>Bacillati</taxon>
        <taxon>Bacillota</taxon>
        <taxon>Bacilli</taxon>
        <taxon>Bacillales</taxon>
        <taxon>Bacillaceae</taxon>
        <taxon>Oceanobacillus</taxon>
    </lineage>
</organism>
<evidence type="ECO:0000256" key="3">
    <source>
        <dbReference type="PIRSR" id="PIRSR037238-1"/>
    </source>
</evidence>
<dbReference type="PANTHER" id="PTHR43808:SF9">
    <property type="entry name" value="BLL0789 PROTEIN"/>
    <property type="match status" value="1"/>
</dbReference>
<dbReference type="Gene3D" id="3.30.70.360">
    <property type="match status" value="1"/>
</dbReference>
<dbReference type="EMBL" id="BBXV01000030">
    <property type="protein sequence ID" value="GAQ18676.1"/>
    <property type="molecule type" value="Genomic_DNA"/>
</dbReference>
<dbReference type="SUPFAM" id="SSF55031">
    <property type="entry name" value="Bacterial exopeptidase dimerisation domain"/>
    <property type="match status" value="1"/>
</dbReference>
<feature type="active site" evidence="3">
    <location>
        <position position="84"/>
    </location>
</feature>
<dbReference type="InterPro" id="IPR017150">
    <property type="entry name" value="Pept_M20_glutamate_carboxypep"/>
</dbReference>
<dbReference type="InterPro" id="IPR011650">
    <property type="entry name" value="Peptidase_M20_dimer"/>
</dbReference>
<dbReference type="Pfam" id="PF07687">
    <property type="entry name" value="M20_dimer"/>
    <property type="match status" value="1"/>
</dbReference>
<comment type="caution">
    <text evidence="5">The sequence shown here is derived from an EMBL/GenBank/DDBJ whole genome shotgun (WGS) entry which is preliminary data.</text>
</comment>
<accession>A0A0U9HF34</accession>
<dbReference type="SUPFAM" id="SSF53187">
    <property type="entry name" value="Zn-dependent exopeptidases"/>
    <property type="match status" value="1"/>
</dbReference>
<dbReference type="PANTHER" id="PTHR43808">
    <property type="entry name" value="ACETYLORNITHINE DEACETYLASE"/>
    <property type="match status" value="1"/>
</dbReference>
<reference evidence="5 6" key="2">
    <citation type="journal article" date="2016" name="Genome Announc.">
        <title>Draft Genome Sequence of Oceanobacillus picturae Heshi-B3, Isolated from Fermented Rice Bran in a Traditional Japanese Seafood Dish.</title>
        <authorList>
            <person name="Akuzawa S."/>
            <person name="Nagaoka J."/>
            <person name="Kanekatsu M."/>
            <person name="Kanesaki Y."/>
            <person name="Suzuki T."/>
        </authorList>
    </citation>
    <scope>NUCLEOTIDE SEQUENCE [LARGE SCALE GENOMIC DNA]</scope>
    <source>
        <strain evidence="5 6">Heshi-B3</strain>
    </source>
</reference>
<dbReference type="CDD" id="cd03885">
    <property type="entry name" value="M20_CPDG2"/>
    <property type="match status" value="1"/>
</dbReference>
<dbReference type="Gene3D" id="3.40.630.10">
    <property type="entry name" value="Zn peptidases"/>
    <property type="match status" value="1"/>
</dbReference>
<dbReference type="Pfam" id="PF01546">
    <property type="entry name" value="Peptidase_M20"/>
    <property type="match status" value="1"/>
</dbReference>
<keyword evidence="5" id="KW-0121">Carboxypeptidase</keyword>
<protein>
    <submittedName>
        <fullName evidence="5">Carboxypeptidase G2</fullName>
    </submittedName>
</protein>
<evidence type="ECO:0000313" key="5">
    <source>
        <dbReference type="EMBL" id="GAQ18676.1"/>
    </source>
</evidence>
<evidence type="ECO:0000256" key="2">
    <source>
        <dbReference type="ARBA" id="ARBA00022801"/>
    </source>
</evidence>
<dbReference type="GO" id="GO:0046872">
    <property type="term" value="F:metal ion binding"/>
    <property type="evidence" value="ECO:0007669"/>
    <property type="project" value="UniProtKB-KW"/>
</dbReference>
<reference evidence="6" key="1">
    <citation type="submission" date="2015-07" db="EMBL/GenBank/DDBJ databases">
        <title>Draft Genome Sequence of Oceanobacillus picturae Heshi-B3 that Was Isolated from Fermented Rice Bran with Aging Salted Mackerel, Which Was Named Heshiko as Traditional Fermented Seafood in Japan.</title>
        <authorList>
            <person name="Akuzawa S."/>
            <person name="Nakagawa J."/>
            <person name="Kanekatsu T."/>
            <person name="Kanesaki Y."/>
            <person name="Suzuki T."/>
        </authorList>
    </citation>
    <scope>NUCLEOTIDE SEQUENCE [LARGE SCALE GENOMIC DNA]</scope>
    <source>
        <strain evidence="6">Heshi-B3</strain>
    </source>
</reference>
<dbReference type="GO" id="GO:0004180">
    <property type="term" value="F:carboxypeptidase activity"/>
    <property type="evidence" value="ECO:0007669"/>
    <property type="project" value="UniProtKB-KW"/>
</dbReference>
<dbReference type="OrthoDB" id="9783294at2"/>
<dbReference type="InterPro" id="IPR036264">
    <property type="entry name" value="Bact_exopeptidase_dim_dom"/>
</dbReference>
<dbReference type="InterPro" id="IPR050072">
    <property type="entry name" value="Peptidase_M20A"/>
</dbReference>
<evidence type="ECO:0000313" key="6">
    <source>
        <dbReference type="Proteomes" id="UP000052946"/>
    </source>
</evidence>
<dbReference type="PIRSF" id="PIRSF037238">
    <property type="entry name" value="Carboxypeptidase_G2"/>
    <property type="match status" value="1"/>
</dbReference>
<dbReference type="AlphaFoldDB" id="A0A0U9HF34"/>
<keyword evidence="2" id="KW-0378">Hydrolase</keyword>
<feature type="domain" description="Peptidase M20 dimerisation" evidence="4">
    <location>
        <begin position="178"/>
        <end position="271"/>
    </location>
</feature>
<keyword evidence="5" id="KW-0645">Protease</keyword>
<dbReference type="RefSeq" id="WP_058950605.1">
    <property type="nucleotide sequence ID" value="NZ_BBXV01000030.1"/>
</dbReference>
<dbReference type="Proteomes" id="UP000052946">
    <property type="component" value="Unassembled WGS sequence"/>
</dbReference>